<sequence>MATMKEGHGFIASKNQYERKLKEWDFRKNLSKPEREYAILESRKRAREGKDSQIIWQGNPVPQQKLKKMDTRVSLVQHCFELAQRPPPAIRVSTPPPILIAFTAAQKRVIRTDNLPSHLFLEIANHQDGTKFASLLMNKPAIDRERISGKGASPLNITEQDDYHDSDYMFGLSREEWVPTTHFVFLPTEFIFNLFIRSGSWRSSPSFHLDPTGMVLNSIRSCCLEPKEGDLETRVRRLLSPIDQESFLECINFFICFFSNNLDARLDRDYDRRRFTSIIEHVVYQPKHVLQTLLGLRSRSIEAFLHSILRLSSQTGNIPAGRAILEADVDRNLYRGYAEILLYKALEFDYVDLARALVNEGADVNANVVVDESPVTLLSAVRSVQTLRILLEAGAHIDTPSYMYQMFLTPLHAAICRQDIQLIREFLAAGADINFDYTMRKDGNLNMLRNAIVSDNGPLIELLLDAGGEFSGTISHDRCTWCVEHYLNEAFPSELLYAISQHATEVTRILTMRKSYMAKIRAGDFPWAALRDAAVNGQLETIELLLAAGADIDASGEGCDEIYAGTSRNAWMIDDGRRSRGVRLYPNAPLVAAVEEGHVEIVRKLVEYHVDVNAITFGFHGSCPLESAIVLGHSEITGIMIEAGASASHLQLNGNRSRELLSAAKSGNKKRAKELVEVGTDLICLFDNHRDSNWDPHWDRYWDPHRDNHRDSDWDGNHFGNHWSSRERWDLRIENTLLDIYGSVVEWHSSRIGCSLFELAVDCRMYRLAGFSITQTGNVNIPLKNNLGEQIIYPLDYIFQNYLVRSTPRRSQIVSAWADLINLLVEHGALINQPQQAFLAAGKAGHLQMMKLVVQLSNATFSQESLYESLLFAIECRSRETIDYLLSIGVKVSAPANPLMPSVITQTIFNYNWLGFPETTIELVRSFIKRGADINARGPIRYGWGDNVTALQSAAHIGNPLVSHHLVSLLLQHGADVNAEGSEGTALRQAVISGAIHVVILLMENGADVNAPRSSLRQNLDALCCAALLGHLDITQLLLNAGATSYGAAIETAAKHGHFVLANMIKDWRDHGNKHSTVRVVEDDDPRF</sequence>
<dbReference type="Gene3D" id="1.25.40.20">
    <property type="entry name" value="Ankyrin repeat-containing domain"/>
    <property type="match status" value="3"/>
</dbReference>
<dbReference type="InterPro" id="IPR002110">
    <property type="entry name" value="Ankyrin_rpt"/>
</dbReference>
<evidence type="ECO:0000256" key="1">
    <source>
        <dbReference type="ARBA" id="ARBA00022737"/>
    </source>
</evidence>
<organism evidence="5 6">
    <name type="scientific">Amylocarpus encephaloides</name>
    <dbReference type="NCBI Taxonomy" id="45428"/>
    <lineage>
        <taxon>Eukaryota</taxon>
        <taxon>Fungi</taxon>
        <taxon>Dikarya</taxon>
        <taxon>Ascomycota</taxon>
        <taxon>Pezizomycotina</taxon>
        <taxon>Leotiomycetes</taxon>
        <taxon>Helotiales</taxon>
        <taxon>Helotiales incertae sedis</taxon>
        <taxon>Amylocarpus</taxon>
    </lineage>
</organism>
<name>A0A9P7YLX9_9HELO</name>
<keyword evidence="6" id="KW-1185">Reference proteome</keyword>
<feature type="repeat" description="ANK" evidence="3">
    <location>
        <begin position="409"/>
        <end position="438"/>
    </location>
</feature>
<keyword evidence="2 3" id="KW-0040">ANK repeat</keyword>
<reference evidence="5" key="1">
    <citation type="journal article" date="2021" name="IMA Fungus">
        <title>Genomic characterization of three marine fungi, including Emericellopsis atlantica sp. nov. with signatures of a generalist lifestyle and marine biomass degradation.</title>
        <authorList>
            <person name="Hagestad O.C."/>
            <person name="Hou L."/>
            <person name="Andersen J.H."/>
            <person name="Hansen E.H."/>
            <person name="Altermark B."/>
            <person name="Li C."/>
            <person name="Kuhnert E."/>
            <person name="Cox R.J."/>
            <person name="Crous P.W."/>
            <person name="Spatafora J.W."/>
            <person name="Lail K."/>
            <person name="Amirebrahimi M."/>
            <person name="Lipzen A."/>
            <person name="Pangilinan J."/>
            <person name="Andreopoulos W."/>
            <person name="Hayes R.D."/>
            <person name="Ng V."/>
            <person name="Grigoriev I.V."/>
            <person name="Jackson S.A."/>
            <person name="Sutton T.D.S."/>
            <person name="Dobson A.D.W."/>
            <person name="Rama T."/>
        </authorList>
    </citation>
    <scope>NUCLEOTIDE SEQUENCE</scope>
    <source>
        <strain evidence="5">TRa018bII</strain>
    </source>
</reference>
<dbReference type="EMBL" id="MU251411">
    <property type="protein sequence ID" value="KAG9236254.1"/>
    <property type="molecule type" value="Genomic_DNA"/>
</dbReference>
<proteinExistence type="predicted"/>
<dbReference type="PROSITE" id="PS50297">
    <property type="entry name" value="ANK_REP_REGION"/>
    <property type="match status" value="3"/>
</dbReference>
<keyword evidence="1" id="KW-0677">Repeat</keyword>
<feature type="repeat" description="ANK" evidence="3">
    <location>
        <begin position="982"/>
        <end position="1014"/>
    </location>
</feature>
<evidence type="ECO:0000313" key="5">
    <source>
        <dbReference type="EMBL" id="KAG9236254.1"/>
    </source>
</evidence>
<dbReference type="InterPro" id="IPR036770">
    <property type="entry name" value="Ankyrin_rpt-contain_sf"/>
</dbReference>
<dbReference type="PRINTS" id="PR01415">
    <property type="entry name" value="ANKYRIN"/>
</dbReference>
<accession>A0A9P7YLX9</accession>
<dbReference type="AlphaFoldDB" id="A0A9P7YLX9"/>
<dbReference type="OrthoDB" id="194358at2759"/>
<dbReference type="InterPro" id="IPR025676">
    <property type="entry name" value="Clr5_dom"/>
</dbReference>
<dbReference type="Pfam" id="PF12796">
    <property type="entry name" value="Ank_2"/>
    <property type="match status" value="1"/>
</dbReference>
<dbReference type="Proteomes" id="UP000824998">
    <property type="component" value="Unassembled WGS sequence"/>
</dbReference>
<dbReference type="SMART" id="SM00248">
    <property type="entry name" value="ANK"/>
    <property type="match status" value="11"/>
</dbReference>
<dbReference type="PROSITE" id="PS50088">
    <property type="entry name" value="ANK_REPEAT"/>
    <property type="match status" value="5"/>
</dbReference>
<feature type="repeat" description="ANK" evidence="3">
    <location>
        <begin position="585"/>
        <end position="617"/>
    </location>
</feature>
<gene>
    <name evidence="5" type="ORF">BJ875DRAFT_526357</name>
</gene>
<feature type="repeat" description="ANK" evidence="3">
    <location>
        <begin position="529"/>
        <end position="557"/>
    </location>
</feature>
<protein>
    <submittedName>
        <fullName evidence="5">Ankyrin repeat-containing domain protein</fullName>
    </submittedName>
</protein>
<dbReference type="Pfam" id="PF14420">
    <property type="entry name" value="Clr5"/>
    <property type="match status" value="1"/>
</dbReference>
<evidence type="ECO:0000256" key="3">
    <source>
        <dbReference type="PROSITE-ProRule" id="PRU00023"/>
    </source>
</evidence>
<dbReference type="PANTHER" id="PTHR24198:SF193">
    <property type="match status" value="1"/>
</dbReference>
<feature type="domain" description="Clr5" evidence="4">
    <location>
        <begin position="1"/>
        <end position="28"/>
    </location>
</feature>
<evidence type="ECO:0000256" key="2">
    <source>
        <dbReference type="ARBA" id="ARBA00023043"/>
    </source>
</evidence>
<dbReference type="PANTHER" id="PTHR24198">
    <property type="entry name" value="ANKYRIN REPEAT AND PROTEIN KINASE DOMAIN-CONTAINING PROTEIN"/>
    <property type="match status" value="1"/>
</dbReference>
<dbReference type="SUPFAM" id="SSF48403">
    <property type="entry name" value="Ankyrin repeat"/>
    <property type="match status" value="3"/>
</dbReference>
<feature type="repeat" description="ANK" evidence="3">
    <location>
        <begin position="946"/>
        <end position="982"/>
    </location>
</feature>
<evidence type="ECO:0000313" key="6">
    <source>
        <dbReference type="Proteomes" id="UP000824998"/>
    </source>
</evidence>
<dbReference type="Pfam" id="PF00023">
    <property type="entry name" value="Ank"/>
    <property type="match status" value="2"/>
</dbReference>
<evidence type="ECO:0000259" key="4">
    <source>
        <dbReference type="Pfam" id="PF14420"/>
    </source>
</evidence>
<comment type="caution">
    <text evidence="5">The sequence shown here is derived from an EMBL/GenBank/DDBJ whole genome shotgun (WGS) entry which is preliminary data.</text>
</comment>